<name>A0A4S2L2U7_OPIFE</name>
<dbReference type="InterPro" id="IPR022684">
    <property type="entry name" value="Calpain_cysteine_protease"/>
</dbReference>
<feature type="domain" description="Calpain catalytic" evidence="4">
    <location>
        <begin position="43"/>
        <end position="350"/>
    </location>
</feature>
<dbReference type="InterPro" id="IPR038765">
    <property type="entry name" value="Papain-like_cys_pep_sf"/>
</dbReference>
<dbReference type="PROSITE" id="PS50203">
    <property type="entry name" value="CALPAIN_CAT"/>
    <property type="match status" value="1"/>
</dbReference>
<dbReference type="Gene3D" id="2.60.120.380">
    <property type="match status" value="1"/>
</dbReference>
<dbReference type="GO" id="GO:0004198">
    <property type="term" value="F:calcium-dependent cysteine-type endopeptidase activity"/>
    <property type="evidence" value="ECO:0007669"/>
    <property type="project" value="InterPro"/>
</dbReference>
<evidence type="ECO:0000256" key="3">
    <source>
        <dbReference type="SAM" id="MobiDB-lite"/>
    </source>
</evidence>
<feature type="region of interest" description="Disordered" evidence="3">
    <location>
        <begin position="1"/>
        <end position="24"/>
    </location>
</feature>
<dbReference type="SMART" id="SM00720">
    <property type="entry name" value="calpain_III"/>
    <property type="match status" value="1"/>
</dbReference>
<dbReference type="Proteomes" id="UP000308267">
    <property type="component" value="Unassembled WGS sequence"/>
</dbReference>
<dbReference type="CDD" id="cd00044">
    <property type="entry name" value="CysPc"/>
    <property type="match status" value="1"/>
</dbReference>
<keyword evidence="6" id="KW-1185">Reference proteome</keyword>
<dbReference type="OrthoDB" id="424753at2759"/>
<dbReference type="PANTHER" id="PTHR10183:SF433">
    <property type="entry name" value="CALPAIN-A-RELATED"/>
    <property type="match status" value="1"/>
</dbReference>
<dbReference type="SMART" id="SM00230">
    <property type="entry name" value="CysPc"/>
    <property type="match status" value="1"/>
</dbReference>
<evidence type="ECO:0000259" key="4">
    <source>
        <dbReference type="PROSITE" id="PS50203"/>
    </source>
</evidence>
<evidence type="ECO:0000313" key="5">
    <source>
        <dbReference type="EMBL" id="TGZ56910.1"/>
    </source>
</evidence>
<dbReference type="SUPFAM" id="SSF49758">
    <property type="entry name" value="Calpain large subunit, middle domain (domain III)"/>
    <property type="match status" value="1"/>
</dbReference>
<comment type="similarity">
    <text evidence="1">Belongs to the peptidase C2 family.</text>
</comment>
<evidence type="ECO:0000256" key="2">
    <source>
        <dbReference type="PROSITE-ProRule" id="PRU00239"/>
    </source>
</evidence>
<comment type="caution">
    <text evidence="5">The sequence shown here is derived from an EMBL/GenBank/DDBJ whole genome shotgun (WGS) entry which is preliminary data.</text>
</comment>
<accession>A0A4S2L2U7</accession>
<sequence length="708" mass="80774">MGSHTSKLENEAKGDPSRFQSLPPAGVENYNSLAASLKEENLLFQDLDFPANDKSIGIPEFRGRVKWKRPKEINPNAEFFVKGPSQFDIKQGELGESWILAVTSTIASYPSLFYRVVPQDQSMSADSYVGMCHFYLWQFGEWRHVTVDDRLPVRKSNDHLLFVQSADKIQYWPSLLEKAFAKIHGCYNNLRSGLQSEVMEAFTGGVCVDIPLSVHSPPRNLLGRMRQYASMACLVGCNLYACAPTAFLDKGLIGGQTYSLTAVETVMIRAQGIESAKSLNVEQPLVRLRTPWGISSEWKGPWSEKSREWELVSRERKEELKSRFPNNCEFWMSFEDFSSSFSLIEVCFLSMEGLEDEEQLQYRRPVSIVTVQGKWVPNVNAGGNWETTESYATNPQFQFDVPENENEDHQLVVISLLLCDFRKRNPPKIRQIGFRIYSLTQPHNSPLSAVELTSLPTVYNTECQSKATVTVLVQLIQGSYLIVPSTEEPNQRGDFKIRLVSQFKASLWELDRPNEQLEISAEQEMMAPSVVQSEQNIRTCIRIFDRHCDKESFTIDAVQLRKLFRENHPKGIPGFHGFDLETCRQMINTFSSENEPYLNMKEFVELSVYIQTLSTVFLQHCPPHKGQIPVIHLRKAFESAGYSMSNKVFATLVQRHCFSKADTMNLREFTTCALRMKHTYQNAAKQPPLISGCSPDLLEDYIVGFLRM</sequence>
<dbReference type="PRINTS" id="PR00704">
    <property type="entry name" value="CALPAIN"/>
</dbReference>
<protein>
    <recommendedName>
        <fullName evidence="4">Calpain catalytic domain-containing protein</fullName>
    </recommendedName>
</protein>
<evidence type="ECO:0000256" key="1">
    <source>
        <dbReference type="ARBA" id="ARBA00007623"/>
    </source>
</evidence>
<proteinExistence type="inferred from homology"/>
<dbReference type="Pfam" id="PF01067">
    <property type="entry name" value="Calpain_III"/>
    <property type="match status" value="1"/>
</dbReference>
<feature type="compositionally biased region" description="Basic and acidic residues" evidence="3">
    <location>
        <begin position="1"/>
        <end position="16"/>
    </location>
</feature>
<organism evidence="5 6">
    <name type="scientific">Opisthorchis felineus</name>
    <dbReference type="NCBI Taxonomy" id="147828"/>
    <lineage>
        <taxon>Eukaryota</taxon>
        <taxon>Metazoa</taxon>
        <taxon>Spiralia</taxon>
        <taxon>Lophotrochozoa</taxon>
        <taxon>Platyhelminthes</taxon>
        <taxon>Trematoda</taxon>
        <taxon>Digenea</taxon>
        <taxon>Opisthorchiida</taxon>
        <taxon>Opisthorchiata</taxon>
        <taxon>Opisthorchiidae</taxon>
        <taxon>Opisthorchis</taxon>
    </lineage>
</organism>
<dbReference type="CDD" id="cd16182">
    <property type="entry name" value="EFh_PEF_Group_II_CAPN_like"/>
    <property type="match status" value="1"/>
</dbReference>
<dbReference type="GO" id="GO:0005737">
    <property type="term" value="C:cytoplasm"/>
    <property type="evidence" value="ECO:0007669"/>
    <property type="project" value="TreeGrafter"/>
</dbReference>
<dbReference type="Gene3D" id="3.90.70.10">
    <property type="entry name" value="Cysteine proteinases"/>
    <property type="match status" value="1"/>
</dbReference>
<dbReference type="InterPro" id="IPR036213">
    <property type="entry name" value="Calpain_III_sf"/>
</dbReference>
<comment type="caution">
    <text evidence="2">Lacks conserved residue(s) required for the propagation of feature annotation.</text>
</comment>
<dbReference type="InterPro" id="IPR001300">
    <property type="entry name" value="Peptidase_C2_calpain_cat"/>
</dbReference>
<dbReference type="InterPro" id="IPR011992">
    <property type="entry name" value="EF-hand-dom_pair"/>
</dbReference>
<dbReference type="SUPFAM" id="SSF47473">
    <property type="entry name" value="EF-hand"/>
    <property type="match status" value="1"/>
</dbReference>
<dbReference type="EMBL" id="SJOL01009565">
    <property type="protein sequence ID" value="TGZ56910.1"/>
    <property type="molecule type" value="Genomic_DNA"/>
</dbReference>
<dbReference type="PANTHER" id="PTHR10183">
    <property type="entry name" value="CALPAIN"/>
    <property type="match status" value="1"/>
</dbReference>
<dbReference type="AlphaFoldDB" id="A0A4S2L2U7"/>
<dbReference type="Gene3D" id="1.10.238.10">
    <property type="entry name" value="EF-hand"/>
    <property type="match status" value="1"/>
</dbReference>
<dbReference type="SUPFAM" id="SSF54001">
    <property type="entry name" value="Cysteine proteinases"/>
    <property type="match status" value="1"/>
</dbReference>
<reference evidence="5 6" key="1">
    <citation type="journal article" date="2019" name="BMC Genomics">
        <title>New insights from Opisthorchis felineus genome: update on genomics of the epidemiologically important liver flukes.</title>
        <authorList>
            <person name="Ershov N.I."/>
            <person name="Mordvinov V.A."/>
            <person name="Prokhortchouk E.B."/>
            <person name="Pakharukova M.Y."/>
            <person name="Gunbin K.V."/>
            <person name="Ustyantsev K."/>
            <person name="Genaev M.A."/>
            <person name="Blinov A.G."/>
            <person name="Mazur A."/>
            <person name="Boulygina E."/>
            <person name="Tsygankova S."/>
            <person name="Khrameeva E."/>
            <person name="Chekanov N."/>
            <person name="Fan G."/>
            <person name="Xiao A."/>
            <person name="Zhang H."/>
            <person name="Xu X."/>
            <person name="Yang H."/>
            <person name="Solovyev V."/>
            <person name="Lee S.M."/>
            <person name="Liu X."/>
            <person name="Afonnikov D.A."/>
            <person name="Skryabin K.G."/>
        </authorList>
    </citation>
    <scope>NUCLEOTIDE SEQUENCE [LARGE SCALE GENOMIC DNA]</scope>
    <source>
        <strain evidence="5">AK-0245</strain>
        <tissue evidence="5">Whole organism</tissue>
    </source>
</reference>
<dbReference type="STRING" id="147828.A0A4S2L2U7"/>
<dbReference type="InterPro" id="IPR022682">
    <property type="entry name" value="Calpain_domain_III"/>
</dbReference>
<dbReference type="InterPro" id="IPR022683">
    <property type="entry name" value="Calpain_III"/>
</dbReference>
<dbReference type="GO" id="GO:0006508">
    <property type="term" value="P:proteolysis"/>
    <property type="evidence" value="ECO:0007669"/>
    <property type="project" value="InterPro"/>
</dbReference>
<dbReference type="Pfam" id="PF00648">
    <property type="entry name" value="Peptidase_C2"/>
    <property type="match status" value="1"/>
</dbReference>
<gene>
    <name evidence="5" type="ORF">CRM22_010058</name>
</gene>
<evidence type="ECO:0000313" key="6">
    <source>
        <dbReference type="Proteomes" id="UP000308267"/>
    </source>
</evidence>